<dbReference type="OrthoDB" id="642536at2759"/>
<dbReference type="InterPro" id="IPR036047">
    <property type="entry name" value="F-box-like_dom_sf"/>
</dbReference>
<dbReference type="Proteomes" id="UP000236161">
    <property type="component" value="Unassembled WGS sequence"/>
</dbReference>
<dbReference type="Gene3D" id="1.20.1280.50">
    <property type="match status" value="1"/>
</dbReference>
<keyword evidence="2" id="KW-1185">Reference proteome</keyword>
<organism evidence="1 2">
    <name type="scientific">Apostasia shenzhenica</name>
    <dbReference type="NCBI Taxonomy" id="1088818"/>
    <lineage>
        <taxon>Eukaryota</taxon>
        <taxon>Viridiplantae</taxon>
        <taxon>Streptophyta</taxon>
        <taxon>Embryophyta</taxon>
        <taxon>Tracheophyta</taxon>
        <taxon>Spermatophyta</taxon>
        <taxon>Magnoliopsida</taxon>
        <taxon>Liliopsida</taxon>
        <taxon>Asparagales</taxon>
        <taxon>Orchidaceae</taxon>
        <taxon>Apostasioideae</taxon>
        <taxon>Apostasia</taxon>
    </lineage>
</organism>
<accession>A0A2H9ZUG3</accession>
<sequence length="403" mass="45584">MDKRKRCRSLGQGEGRQWSELPDLALNQIAVRVSGPGDFLAFGRVCRSWRAVAKTSIEDFEQSRSSIPQHLLVLLSRSQHPHISGYSNFFYSPDDGFLYEHKPAPKPLEVSCKYATHSGELSVIGQSHCCIIAVDAATRRIPSLIEIRSGRRFDFPPLGAEDKFDFALLTASVREHINSGRECIRSRCRLVLVDSHCSPGRGRLLYCILRGHRWHIATHPGPIIDAIVCFDKLVINCSTSLLFLRLDRPCLVIHRCNIPAAARGGEGKRPLLVVRDDFTHSTLLFLNLNDNGDSVSAYRCYCIQYDDGKVNTRWEKYIWTLGTNMFLNWQRSDLFCTFDDFIRSGGVSEVRSRLVNPRDEFWENYFFETNGVSVSPVDGLVVEGALALSCFQLLPARFLRGIP</sequence>
<protein>
    <recommendedName>
        <fullName evidence="3">F-box domain-containing protein</fullName>
    </recommendedName>
</protein>
<name>A0A2H9ZUG3_9ASPA</name>
<proteinExistence type="predicted"/>
<evidence type="ECO:0000313" key="2">
    <source>
        <dbReference type="Proteomes" id="UP000236161"/>
    </source>
</evidence>
<dbReference type="SUPFAM" id="SSF81383">
    <property type="entry name" value="F-box domain"/>
    <property type="match status" value="1"/>
</dbReference>
<dbReference type="EMBL" id="KZ453624">
    <property type="protein sequence ID" value="PKA46935.1"/>
    <property type="molecule type" value="Genomic_DNA"/>
</dbReference>
<evidence type="ECO:0000313" key="1">
    <source>
        <dbReference type="EMBL" id="PKA46935.1"/>
    </source>
</evidence>
<evidence type="ECO:0008006" key="3">
    <source>
        <dbReference type="Google" id="ProtNLM"/>
    </source>
</evidence>
<gene>
    <name evidence="1" type="ORF">AXF42_Ash020920</name>
</gene>
<dbReference type="AlphaFoldDB" id="A0A2H9ZUG3"/>
<reference evidence="1 2" key="1">
    <citation type="journal article" date="2017" name="Nature">
        <title>The Apostasia genome and the evolution of orchids.</title>
        <authorList>
            <person name="Zhang G.Q."/>
            <person name="Liu K.W."/>
            <person name="Li Z."/>
            <person name="Lohaus R."/>
            <person name="Hsiao Y.Y."/>
            <person name="Niu S.C."/>
            <person name="Wang J.Y."/>
            <person name="Lin Y.C."/>
            <person name="Xu Q."/>
            <person name="Chen L.J."/>
            <person name="Yoshida K."/>
            <person name="Fujiwara S."/>
            <person name="Wang Z.W."/>
            <person name="Zhang Y.Q."/>
            <person name="Mitsuda N."/>
            <person name="Wang M."/>
            <person name="Liu G.H."/>
            <person name="Pecoraro L."/>
            <person name="Huang H.X."/>
            <person name="Xiao X.J."/>
            <person name="Lin M."/>
            <person name="Wu X.Y."/>
            <person name="Wu W.L."/>
            <person name="Chen Y.Y."/>
            <person name="Chang S.B."/>
            <person name="Sakamoto S."/>
            <person name="Ohme-Takagi M."/>
            <person name="Yagi M."/>
            <person name="Zeng S.J."/>
            <person name="Shen C.Y."/>
            <person name="Yeh C.M."/>
            <person name="Luo Y.B."/>
            <person name="Tsai W.C."/>
            <person name="Van de Peer Y."/>
            <person name="Liu Z.J."/>
        </authorList>
    </citation>
    <scope>NUCLEOTIDE SEQUENCE [LARGE SCALE GENOMIC DNA]</scope>
    <source>
        <strain evidence="2">cv. Shenzhen</strain>
        <tissue evidence="1">Stem</tissue>
    </source>
</reference>